<evidence type="ECO:0000256" key="1">
    <source>
        <dbReference type="SAM" id="Coils"/>
    </source>
</evidence>
<keyword evidence="3" id="KW-0472">Membrane</keyword>
<keyword evidence="3" id="KW-0812">Transmembrane</keyword>
<feature type="region of interest" description="Disordered" evidence="2">
    <location>
        <begin position="1"/>
        <end position="43"/>
    </location>
</feature>
<evidence type="ECO:0000256" key="2">
    <source>
        <dbReference type="SAM" id="MobiDB-lite"/>
    </source>
</evidence>
<dbReference type="Proteomes" id="UP000018466">
    <property type="component" value="Unassembled WGS sequence"/>
</dbReference>
<dbReference type="AlphaFoldDB" id="A0AA36Y542"/>
<name>A0AA36Y542_9FIRM</name>
<feature type="transmembrane region" description="Helical" evidence="3">
    <location>
        <begin position="52"/>
        <end position="70"/>
    </location>
</feature>
<organism evidence="4 5">
    <name type="scientific">Stomatobaculum longum</name>
    <dbReference type="NCBI Taxonomy" id="796942"/>
    <lineage>
        <taxon>Bacteria</taxon>
        <taxon>Bacillati</taxon>
        <taxon>Bacillota</taxon>
        <taxon>Clostridia</taxon>
        <taxon>Lachnospirales</taxon>
        <taxon>Lachnospiraceae</taxon>
        <taxon>Stomatobaculum</taxon>
    </lineage>
</organism>
<evidence type="ECO:0000313" key="5">
    <source>
        <dbReference type="Proteomes" id="UP000018466"/>
    </source>
</evidence>
<dbReference type="RefSeq" id="WP_009532503.1">
    <property type="nucleotide sequence ID" value="NZ_CAJPPX010000013.1"/>
</dbReference>
<keyword evidence="1" id="KW-0175">Coiled coil</keyword>
<dbReference type="GeneID" id="86941805"/>
<feature type="coiled-coil region" evidence="1">
    <location>
        <begin position="69"/>
        <end position="110"/>
    </location>
</feature>
<dbReference type="EMBL" id="AGEL01000006">
    <property type="protein sequence ID" value="EHO17071.1"/>
    <property type="molecule type" value="Genomic_DNA"/>
</dbReference>
<protein>
    <recommendedName>
        <fullName evidence="6">Cell division protein FtsL</fullName>
    </recommendedName>
</protein>
<evidence type="ECO:0008006" key="6">
    <source>
        <dbReference type="Google" id="ProtNLM"/>
    </source>
</evidence>
<feature type="compositionally biased region" description="Basic and acidic residues" evidence="2">
    <location>
        <begin position="29"/>
        <end position="43"/>
    </location>
</feature>
<gene>
    <name evidence="4" type="ORF">HMPREF9623_00670</name>
</gene>
<keyword evidence="5" id="KW-1185">Reference proteome</keyword>
<evidence type="ECO:0000256" key="3">
    <source>
        <dbReference type="SAM" id="Phobius"/>
    </source>
</evidence>
<proteinExistence type="predicted"/>
<sequence>MSRQPYTYGSAAPKLEPEEKPRNRRIAKRPPEKQPRRAPEPKRSLGDVFRRMVALTVCIACAVMLLGFYVRSERRVRQAELARSEMQRKLDEQKEVNDALQVELNRKQDLEHIRDLAINRYGLVQPEPGQVIYYDRAEQGYVRQYEEIPKETKSGK</sequence>
<comment type="caution">
    <text evidence="4">The sequence shown here is derived from an EMBL/GenBank/DDBJ whole genome shotgun (WGS) entry which is preliminary data.</text>
</comment>
<accession>A0AA36Y542</accession>
<evidence type="ECO:0000313" key="4">
    <source>
        <dbReference type="EMBL" id="EHO17071.1"/>
    </source>
</evidence>
<keyword evidence="3" id="KW-1133">Transmembrane helix</keyword>
<reference evidence="4 5" key="1">
    <citation type="submission" date="2011-10" db="EMBL/GenBank/DDBJ databases">
        <title>The Genome Sequence of Lachnospiraceae bacterium ACC2.</title>
        <authorList>
            <consortium name="The Broad Institute Genome Sequencing Platform"/>
            <person name="Earl A."/>
            <person name="Ward D."/>
            <person name="Feldgarden M."/>
            <person name="Gevers D."/>
            <person name="Sizova M."/>
            <person name="Hazen A."/>
            <person name="Epstein S."/>
            <person name="Young S.K."/>
            <person name="Zeng Q."/>
            <person name="Gargeya S."/>
            <person name="Fitzgerald M."/>
            <person name="Haas B."/>
            <person name="Abouelleil A."/>
            <person name="Alvarado L."/>
            <person name="Arachchi H.M."/>
            <person name="Berlin A."/>
            <person name="Brown A."/>
            <person name="Chapman S.B."/>
            <person name="Chen Z."/>
            <person name="Dunbar C."/>
            <person name="Freedman E."/>
            <person name="Gearin G."/>
            <person name="Goldberg J."/>
            <person name="Griggs A."/>
            <person name="Gujja S."/>
            <person name="Heiman D."/>
            <person name="Howarth C."/>
            <person name="Larson L."/>
            <person name="Lui A."/>
            <person name="MacDonald P.J.P."/>
            <person name="Montmayeur A."/>
            <person name="Murphy C."/>
            <person name="Neiman D."/>
            <person name="Pearson M."/>
            <person name="Priest M."/>
            <person name="Roberts A."/>
            <person name="Saif S."/>
            <person name="Shea T."/>
            <person name="Shenoy N."/>
            <person name="Sisk P."/>
            <person name="Stolte C."/>
            <person name="Sykes S."/>
            <person name="Wortman J."/>
            <person name="Nusbaum C."/>
            <person name="Birren B."/>
        </authorList>
    </citation>
    <scope>NUCLEOTIDE SEQUENCE [LARGE SCALE GENOMIC DNA]</scope>
    <source>
        <strain evidence="4 5">ACC2</strain>
    </source>
</reference>